<reference evidence="1 2" key="1">
    <citation type="submission" date="2020-08" db="EMBL/GenBank/DDBJ databases">
        <authorList>
            <person name="Newling K."/>
            <person name="Davey J."/>
            <person name="Forrester S."/>
        </authorList>
    </citation>
    <scope>NUCLEOTIDE SEQUENCE [LARGE SCALE GENOMIC DNA]</scope>
    <source>
        <strain evidence="2">Crithidia deanei Carvalho (ATCC PRA-265)</strain>
    </source>
</reference>
<gene>
    <name evidence="1" type="ORF">ADEAN_000449700</name>
</gene>
<dbReference type="VEuPathDB" id="TriTrypDB:ADEAN_000449700"/>
<dbReference type="OrthoDB" id="435273at2759"/>
<dbReference type="Gene3D" id="2.30.30.140">
    <property type="match status" value="1"/>
</dbReference>
<proteinExistence type="predicted"/>
<evidence type="ECO:0000313" key="1">
    <source>
        <dbReference type="EMBL" id="CAD2217019.1"/>
    </source>
</evidence>
<evidence type="ECO:0008006" key="3">
    <source>
        <dbReference type="Google" id="ProtNLM"/>
    </source>
</evidence>
<accession>A0A7G2CBX6</accession>
<dbReference type="Proteomes" id="UP000515908">
    <property type="component" value="Chromosome 08"/>
</dbReference>
<dbReference type="EMBL" id="LR877152">
    <property type="protein sequence ID" value="CAD2217019.1"/>
    <property type="molecule type" value="Genomic_DNA"/>
</dbReference>
<evidence type="ECO:0000313" key="2">
    <source>
        <dbReference type="Proteomes" id="UP000515908"/>
    </source>
</evidence>
<protein>
    <recommendedName>
        <fullName evidence="3">EF-hand domain-containing protein</fullName>
    </recommendedName>
</protein>
<name>A0A7G2CBX6_9TRYP</name>
<keyword evidence="2" id="KW-1185">Reference proteome</keyword>
<dbReference type="AlphaFoldDB" id="A0A7G2CBX6"/>
<sequence length="324" mass="36762">MICGVQRDTVFVLPYSGDRVVCLAALEDGTLDPHEYSLRHSITESRSSETIKCIQGFFVNMYKAAQSIQDSGSDHLSVKEMERLYLSYDPNIVSVKQPTLDLLPQLDRTSHHPPFRVDTQVLARRFGCGTCLFPARIVATQYDCTYTLQYEDGGCDFGVLHCDILPVDESEAEPCSVRDMLFVSIQRQHHVTVVECCGNGRYRGVLVDEPGTVVEFRKENIMYITPLLCEALFSDNNIVNWFLKLDSNRSGGVAWKDVRHLLLNLEGFGKPLSFAEVGAMQRDLCIISGRMEPQFLSKIPVQEEEMRLNFHEFEIILLKALNRL</sequence>
<organism evidence="1 2">
    <name type="scientific">Angomonas deanei</name>
    <dbReference type="NCBI Taxonomy" id="59799"/>
    <lineage>
        <taxon>Eukaryota</taxon>
        <taxon>Discoba</taxon>
        <taxon>Euglenozoa</taxon>
        <taxon>Kinetoplastea</taxon>
        <taxon>Metakinetoplastina</taxon>
        <taxon>Trypanosomatida</taxon>
        <taxon>Trypanosomatidae</taxon>
        <taxon>Strigomonadinae</taxon>
        <taxon>Angomonas</taxon>
    </lineage>
</organism>